<dbReference type="AlphaFoldDB" id="A0A0C2FK72"/>
<feature type="region of interest" description="Disordered" evidence="9">
    <location>
        <begin position="42"/>
        <end position="74"/>
    </location>
</feature>
<evidence type="ECO:0000256" key="9">
    <source>
        <dbReference type="SAM" id="MobiDB-lite"/>
    </source>
</evidence>
<keyword evidence="2" id="KW-0436">Ligase</keyword>
<comment type="caution">
    <text evidence="11">The sequence shown here is derived from an EMBL/GenBank/DDBJ whole genome shotgun (WGS) entry which is preliminary data.</text>
</comment>
<accession>A0A0C2FK72</accession>
<evidence type="ECO:0000256" key="6">
    <source>
        <dbReference type="ARBA" id="ARBA00031113"/>
    </source>
</evidence>
<dbReference type="EMBL" id="AWTV01000007">
    <property type="protein sequence ID" value="KIH91448.1"/>
    <property type="molecule type" value="Genomic_DNA"/>
</dbReference>
<dbReference type="Gene3D" id="1.10.287.40">
    <property type="entry name" value="Serine-tRNA synthetase, tRNA binding domain"/>
    <property type="match status" value="1"/>
</dbReference>
<dbReference type="EC" id="6.1.1.11" evidence="1"/>
<organism evidence="11 12">
    <name type="scientific">Sporothrix brasiliensis 5110</name>
    <dbReference type="NCBI Taxonomy" id="1398154"/>
    <lineage>
        <taxon>Eukaryota</taxon>
        <taxon>Fungi</taxon>
        <taxon>Dikarya</taxon>
        <taxon>Ascomycota</taxon>
        <taxon>Pezizomycotina</taxon>
        <taxon>Sordariomycetes</taxon>
        <taxon>Sordariomycetidae</taxon>
        <taxon>Ophiostomatales</taxon>
        <taxon>Ophiostomataceae</taxon>
        <taxon>Sporothrix</taxon>
    </lineage>
</organism>
<dbReference type="InterPro" id="IPR002317">
    <property type="entry name" value="Ser-tRNA-ligase_type_1"/>
</dbReference>
<name>A0A0C2FK72_9PEZI</name>
<evidence type="ECO:0000259" key="10">
    <source>
        <dbReference type="PROSITE" id="PS50862"/>
    </source>
</evidence>
<dbReference type="PRINTS" id="PR00981">
    <property type="entry name" value="TRNASYNTHSER"/>
</dbReference>
<feature type="coiled-coil region" evidence="8">
    <location>
        <begin position="169"/>
        <end position="203"/>
    </location>
</feature>
<evidence type="ECO:0000256" key="3">
    <source>
        <dbReference type="ARBA" id="ARBA00022741"/>
    </source>
</evidence>
<evidence type="ECO:0000256" key="1">
    <source>
        <dbReference type="ARBA" id="ARBA00012840"/>
    </source>
</evidence>
<feature type="compositionally biased region" description="Pro residues" evidence="9">
    <location>
        <begin position="48"/>
        <end position="71"/>
    </location>
</feature>
<dbReference type="GeneID" id="63674757"/>
<sequence>MRFVSRPCLRALLSTAHFRATASASASTTRPIATHLLRRCYSSESPAPDAPETPAGTPPAHPAQPLPPQGPQPAIDLKHIRFHAEQYSQNCVRRNYAAMAGYPARIVDVHQKLQQMKRDNAALRQSANRIRRQMMVPKDEATLEREAVRNPYEDARLSETGAGMAIDRSDKLNNSREDLIEEARKLKQELAAAKAIETALSDEMESLALALPNLTSSETPDHEQTVLSYINCDGETGAGERSEGREQNVGGAGKPTNEFGTPSSSIVFKSTADTWRSHADIGTEMGILEFPAAAAASGWGWYYLLGDGARLEQALIQYALNVAHRHGWQTVSPPSIVRNGIAAACGFQPRDQGDEQQTYTLEGLPLSLAATAEIPLAALYADTTIDVASEKPLRRAAVSRCYRAEAGSRGTSTKGLYRVHEFTKVEMFAWTAPGLDDATDTFNELVDVQTEILSSLGLPCRVLEMPATDLGASAYRKIDIEAFFPGRIRAPKAASGGQYDYNPGWGEVTSASICTDYQTRRLATRTRISTEKGSQLSYPWTLNGTALAVPRTMAAILENGWDESTKTVAIPECLRPWMDGQERLGKPEDLAKLAPKEPEEPKEPKEAKEAKEAKELEE</sequence>
<dbReference type="Proteomes" id="UP000031575">
    <property type="component" value="Unassembled WGS sequence"/>
</dbReference>
<evidence type="ECO:0000256" key="5">
    <source>
        <dbReference type="ARBA" id="ARBA00023146"/>
    </source>
</evidence>
<dbReference type="InterPro" id="IPR006195">
    <property type="entry name" value="aa-tRNA-synth_II"/>
</dbReference>
<dbReference type="GO" id="GO:0004828">
    <property type="term" value="F:serine-tRNA ligase activity"/>
    <property type="evidence" value="ECO:0007669"/>
    <property type="project" value="UniProtKB-EC"/>
</dbReference>
<feature type="coiled-coil region" evidence="8">
    <location>
        <begin position="106"/>
        <end position="133"/>
    </location>
</feature>
<dbReference type="GO" id="GO:0005524">
    <property type="term" value="F:ATP binding"/>
    <property type="evidence" value="ECO:0007669"/>
    <property type="project" value="UniProtKB-KW"/>
</dbReference>
<evidence type="ECO:0000256" key="7">
    <source>
        <dbReference type="ARBA" id="ARBA00034892"/>
    </source>
</evidence>
<keyword evidence="5 11" id="KW-0030">Aminoacyl-tRNA synthetase</keyword>
<dbReference type="PROSITE" id="PS50862">
    <property type="entry name" value="AA_TRNA_LIGASE_II"/>
    <property type="match status" value="1"/>
</dbReference>
<feature type="compositionally biased region" description="Basic and acidic residues" evidence="9">
    <location>
        <begin position="580"/>
        <end position="618"/>
    </location>
</feature>
<dbReference type="PANTHER" id="PTHR11778">
    <property type="entry name" value="SERYL-TRNA SYNTHETASE"/>
    <property type="match status" value="1"/>
</dbReference>
<proteinExistence type="predicted"/>
<dbReference type="InterPro" id="IPR002314">
    <property type="entry name" value="aa-tRNA-synt_IIb"/>
</dbReference>
<keyword evidence="12" id="KW-1185">Reference proteome</keyword>
<dbReference type="InterPro" id="IPR042103">
    <property type="entry name" value="SerRS_1_N_sf"/>
</dbReference>
<dbReference type="RefSeq" id="XP_040619458.1">
    <property type="nucleotide sequence ID" value="XM_040759836.1"/>
</dbReference>
<protein>
    <recommendedName>
        <fullName evidence="1">serine--tRNA ligase</fullName>
        <ecNumber evidence="1">6.1.1.11</ecNumber>
    </recommendedName>
    <alternativeName>
        <fullName evidence="6">Seryl-tRNA synthetase</fullName>
    </alternativeName>
    <alternativeName>
        <fullName evidence="7">Seryl-tRNA(Ser) synthetase</fullName>
    </alternativeName>
</protein>
<evidence type="ECO:0000313" key="11">
    <source>
        <dbReference type="EMBL" id="KIH91448.1"/>
    </source>
</evidence>
<feature type="region of interest" description="Disordered" evidence="9">
    <location>
        <begin position="579"/>
        <end position="618"/>
    </location>
</feature>
<keyword evidence="8" id="KW-0175">Coiled coil</keyword>
<dbReference type="SUPFAM" id="SSF55681">
    <property type="entry name" value="Class II aaRS and biotin synthetases"/>
    <property type="match status" value="1"/>
</dbReference>
<dbReference type="OrthoDB" id="10264585at2759"/>
<evidence type="ECO:0000256" key="2">
    <source>
        <dbReference type="ARBA" id="ARBA00022598"/>
    </source>
</evidence>
<dbReference type="GO" id="GO:0006434">
    <property type="term" value="P:seryl-tRNA aminoacylation"/>
    <property type="evidence" value="ECO:0007669"/>
    <property type="project" value="InterPro"/>
</dbReference>
<evidence type="ECO:0000256" key="8">
    <source>
        <dbReference type="SAM" id="Coils"/>
    </source>
</evidence>
<dbReference type="InterPro" id="IPR045864">
    <property type="entry name" value="aa-tRNA-synth_II/BPL/LPL"/>
</dbReference>
<keyword evidence="3" id="KW-0547">Nucleotide-binding</keyword>
<dbReference type="NCBIfam" id="TIGR00414">
    <property type="entry name" value="serS"/>
    <property type="match status" value="1"/>
</dbReference>
<reference evidence="11 12" key="1">
    <citation type="journal article" date="2014" name="BMC Genomics">
        <title>Comparative genomics of the major fungal agents of human and animal Sporotrichosis: Sporothrix schenckii and Sporothrix brasiliensis.</title>
        <authorList>
            <person name="Teixeira M.M."/>
            <person name="de Almeida L.G."/>
            <person name="Kubitschek-Barreira P."/>
            <person name="Alves F.L."/>
            <person name="Kioshima E.S."/>
            <person name="Abadio A.K."/>
            <person name="Fernandes L."/>
            <person name="Derengowski L.S."/>
            <person name="Ferreira K.S."/>
            <person name="Souza R.C."/>
            <person name="Ruiz J.C."/>
            <person name="de Andrade N.C."/>
            <person name="Paes H.C."/>
            <person name="Nicola A.M."/>
            <person name="Albuquerque P."/>
            <person name="Gerber A.L."/>
            <person name="Martins V.P."/>
            <person name="Peconick L.D."/>
            <person name="Neto A.V."/>
            <person name="Chaucanez C.B."/>
            <person name="Silva P.A."/>
            <person name="Cunha O.L."/>
            <person name="de Oliveira F.F."/>
            <person name="dos Santos T.C."/>
            <person name="Barros A.L."/>
            <person name="Soares M.A."/>
            <person name="de Oliveira L.M."/>
            <person name="Marini M.M."/>
            <person name="Villalobos-Duno H."/>
            <person name="Cunha M.M."/>
            <person name="de Hoog S."/>
            <person name="da Silveira J.F."/>
            <person name="Henrissat B."/>
            <person name="Nino-Vega G.A."/>
            <person name="Cisalpino P.S."/>
            <person name="Mora-Montes H.M."/>
            <person name="Almeida S.R."/>
            <person name="Stajich J.E."/>
            <person name="Lopes-Bezerra L.M."/>
            <person name="Vasconcelos A.T."/>
            <person name="Felipe M.S."/>
        </authorList>
    </citation>
    <scope>NUCLEOTIDE SEQUENCE [LARGE SCALE GENOMIC DNA]</scope>
    <source>
        <strain evidence="11 12">5110</strain>
    </source>
</reference>
<feature type="region of interest" description="Disordered" evidence="9">
    <location>
        <begin position="234"/>
        <end position="264"/>
    </location>
</feature>
<dbReference type="Gene3D" id="3.30.930.10">
    <property type="entry name" value="Bira Bifunctional Protein, Domain 2"/>
    <property type="match status" value="1"/>
</dbReference>
<feature type="domain" description="Aminoacyl-transfer RNA synthetases class-II family profile" evidence="10">
    <location>
        <begin position="307"/>
        <end position="571"/>
    </location>
</feature>
<gene>
    <name evidence="11" type="ORF">SPBR_01526</name>
</gene>
<dbReference type="InterPro" id="IPR010978">
    <property type="entry name" value="tRNA-bd_arm"/>
</dbReference>
<dbReference type="SUPFAM" id="SSF46589">
    <property type="entry name" value="tRNA-binding arm"/>
    <property type="match status" value="1"/>
</dbReference>
<dbReference type="VEuPathDB" id="FungiDB:SPBR_01526"/>
<evidence type="ECO:0000313" key="12">
    <source>
        <dbReference type="Proteomes" id="UP000031575"/>
    </source>
</evidence>
<dbReference type="HOGENOM" id="CLU_023797_4_3_1"/>
<keyword evidence="4" id="KW-0067">ATP-binding</keyword>
<evidence type="ECO:0000256" key="4">
    <source>
        <dbReference type="ARBA" id="ARBA00022840"/>
    </source>
</evidence>
<dbReference type="Pfam" id="PF00587">
    <property type="entry name" value="tRNA-synt_2b"/>
    <property type="match status" value="1"/>
</dbReference>